<sequence length="106" mass="12099">MKFLTLIFSIYLLVLSCVPCADKDECNINMDIKTTISSTTKENPKKSDEACTPFCTCSHCSASAYYQPLNSYKIPKRIFPTTKYPVYDVSYNSQVFFSIWQPPKKA</sequence>
<gene>
    <name evidence="2" type="ORF">ACFOW1_15555</name>
</gene>
<evidence type="ECO:0000313" key="2">
    <source>
        <dbReference type="EMBL" id="MFC4233317.1"/>
    </source>
</evidence>
<feature type="signal peptide" evidence="1">
    <location>
        <begin position="1"/>
        <end position="21"/>
    </location>
</feature>
<reference evidence="3" key="1">
    <citation type="journal article" date="2019" name="Int. J. Syst. Evol. Microbiol.">
        <title>The Global Catalogue of Microorganisms (GCM) 10K type strain sequencing project: providing services to taxonomists for standard genome sequencing and annotation.</title>
        <authorList>
            <consortium name="The Broad Institute Genomics Platform"/>
            <consortium name="The Broad Institute Genome Sequencing Center for Infectious Disease"/>
            <person name="Wu L."/>
            <person name="Ma J."/>
        </authorList>
    </citation>
    <scope>NUCLEOTIDE SEQUENCE [LARGE SCALE GENOMIC DNA]</scope>
    <source>
        <strain evidence="3">CECT 8010</strain>
    </source>
</reference>
<dbReference type="Proteomes" id="UP001595906">
    <property type="component" value="Unassembled WGS sequence"/>
</dbReference>
<feature type="chain" id="PRO_5045888335" evidence="1">
    <location>
        <begin position="22"/>
        <end position="106"/>
    </location>
</feature>
<dbReference type="InterPro" id="IPR046601">
    <property type="entry name" value="DUF6660"/>
</dbReference>
<keyword evidence="1" id="KW-0732">Signal</keyword>
<name>A0ABV8Q299_9BACT</name>
<accession>A0ABV8Q299</accession>
<dbReference type="PROSITE" id="PS51257">
    <property type="entry name" value="PROKAR_LIPOPROTEIN"/>
    <property type="match status" value="1"/>
</dbReference>
<protein>
    <submittedName>
        <fullName evidence="2">DUF6660 family protein</fullName>
    </submittedName>
</protein>
<keyword evidence="3" id="KW-1185">Reference proteome</keyword>
<proteinExistence type="predicted"/>
<evidence type="ECO:0000313" key="3">
    <source>
        <dbReference type="Proteomes" id="UP001595906"/>
    </source>
</evidence>
<dbReference type="EMBL" id="JBHSDC010000029">
    <property type="protein sequence ID" value="MFC4233317.1"/>
    <property type="molecule type" value="Genomic_DNA"/>
</dbReference>
<evidence type="ECO:0000256" key="1">
    <source>
        <dbReference type="SAM" id="SignalP"/>
    </source>
</evidence>
<dbReference type="Pfam" id="PF20365">
    <property type="entry name" value="DUF6660"/>
    <property type="match status" value="1"/>
</dbReference>
<comment type="caution">
    <text evidence="2">The sequence shown here is derived from an EMBL/GenBank/DDBJ whole genome shotgun (WGS) entry which is preliminary data.</text>
</comment>
<dbReference type="RefSeq" id="WP_379015544.1">
    <property type="nucleotide sequence ID" value="NZ_JBHSDC010000029.1"/>
</dbReference>
<organism evidence="2 3">
    <name type="scientific">Parasediminibacterium paludis</name>
    <dbReference type="NCBI Taxonomy" id="908966"/>
    <lineage>
        <taxon>Bacteria</taxon>
        <taxon>Pseudomonadati</taxon>
        <taxon>Bacteroidota</taxon>
        <taxon>Chitinophagia</taxon>
        <taxon>Chitinophagales</taxon>
        <taxon>Chitinophagaceae</taxon>
        <taxon>Parasediminibacterium</taxon>
    </lineage>
</organism>